<evidence type="ECO:0000256" key="4">
    <source>
        <dbReference type="ARBA" id="ARBA00023136"/>
    </source>
</evidence>
<dbReference type="Gene3D" id="1.20.1250.20">
    <property type="entry name" value="MFS general substrate transporter like domains"/>
    <property type="match status" value="1"/>
</dbReference>
<dbReference type="EMBL" id="OV696696">
    <property type="protein sequence ID" value="CAH1240094.1"/>
    <property type="molecule type" value="Genomic_DNA"/>
</dbReference>
<feature type="transmembrane region" description="Helical" evidence="6">
    <location>
        <begin position="378"/>
        <end position="395"/>
    </location>
</feature>
<dbReference type="InterPro" id="IPR004752">
    <property type="entry name" value="AmpG_permease/AT-1"/>
</dbReference>
<protein>
    <submittedName>
        <fullName evidence="7">SLC33A1 protein</fullName>
    </submittedName>
</protein>
<dbReference type="SUPFAM" id="SSF103473">
    <property type="entry name" value="MFS general substrate transporter"/>
    <property type="match status" value="1"/>
</dbReference>
<accession>A0A8J9YN18</accession>
<dbReference type="GO" id="GO:0008521">
    <property type="term" value="F:acetyl-CoA transmembrane transporter activity"/>
    <property type="evidence" value="ECO:0007669"/>
    <property type="project" value="InterPro"/>
</dbReference>
<dbReference type="GO" id="GO:0035348">
    <property type="term" value="P:acetyl-CoA transmembrane transport"/>
    <property type="evidence" value="ECO:0007669"/>
    <property type="project" value="InterPro"/>
</dbReference>
<dbReference type="Proteomes" id="UP000838412">
    <property type="component" value="Chromosome 11"/>
</dbReference>
<keyword evidence="3 6" id="KW-1133">Transmembrane helix</keyword>
<dbReference type="PANTHER" id="PTHR12778:SF9">
    <property type="entry name" value="ACETYL-COENZYME A TRANSPORTER 1"/>
    <property type="match status" value="1"/>
</dbReference>
<feature type="transmembrane region" description="Helical" evidence="6">
    <location>
        <begin position="219"/>
        <end position="241"/>
    </location>
</feature>
<keyword evidence="2 6" id="KW-0812">Transmembrane</keyword>
<dbReference type="PANTHER" id="PTHR12778">
    <property type="entry name" value="SOLUTE CARRIER FAMILY 33 ACETYL-COA TRANSPORTER -RELATED"/>
    <property type="match status" value="1"/>
</dbReference>
<feature type="transmembrane region" description="Helical" evidence="6">
    <location>
        <begin position="71"/>
        <end position="95"/>
    </location>
</feature>
<dbReference type="GO" id="GO:0016020">
    <property type="term" value="C:membrane"/>
    <property type="evidence" value="ECO:0007669"/>
    <property type="project" value="UniProtKB-SubCell"/>
</dbReference>
<dbReference type="InterPro" id="IPR024371">
    <property type="entry name" value="AcetylCoA_trans_1-like"/>
</dbReference>
<dbReference type="OrthoDB" id="6415790at2759"/>
<keyword evidence="4 6" id="KW-0472">Membrane</keyword>
<feature type="transmembrane region" description="Helical" evidence="6">
    <location>
        <begin position="343"/>
        <end position="366"/>
    </location>
</feature>
<evidence type="ECO:0000256" key="6">
    <source>
        <dbReference type="SAM" id="Phobius"/>
    </source>
</evidence>
<dbReference type="FunFam" id="1.20.1250.20:FF:000814">
    <property type="entry name" value="Uncharacterized protein"/>
    <property type="match status" value="1"/>
</dbReference>
<organism evidence="7 8">
    <name type="scientific">Branchiostoma lanceolatum</name>
    <name type="common">Common lancelet</name>
    <name type="synonym">Amphioxus lanceolatum</name>
    <dbReference type="NCBI Taxonomy" id="7740"/>
    <lineage>
        <taxon>Eukaryota</taxon>
        <taxon>Metazoa</taxon>
        <taxon>Chordata</taxon>
        <taxon>Cephalochordata</taxon>
        <taxon>Leptocardii</taxon>
        <taxon>Amphioxiformes</taxon>
        <taxon>Branchiostomatidae</taxon>
        <taxon>Branchiostoma</taxon>
    </lineage>
</organism>
<dbReference type="InterPro" id="IPR036259">
    <property type="entry name" value="MFS_trans_sf"/>
</dbReference>
<feature type="transmembrane region" description="Helical" evidence="6">
    <location>
        <begin position="145"/>
        <end position="163"/>
    </location>
</feature>
<evidence type="ECO:0000256" key="5">
    <source>
        <dbReference type="SAM" id="MobiDB-lite"/>
    </source>
</evidence>
<feature type="region of interest" description="Disordered" evidence="5">
    <location>
        <begin position="1"/>
        <end position="61"/>
    </location>
</feature>
<keyword evidence="8" id="KW-1185">Reference proteome</keyword>
<evidence type="ECO:0000313" key="7">
    <source>
        <dbReference type="EMBL" id="CAH1240094.1"/>
    </source>
</evidence>
<dbReference type="Pfam" id="PF13000">
    <property type="entry name" value="Acatn"/>
    <property type="match status" value="2"/>
</dbReference>
<sequence>MSRQRGGHPMQTRSRRFDDIPLEENSEKVVIDGRRNEGRLEENHIDTPSDSDSDMFDDNGKPDLTGDRHNIALLLFLYILQGIPLGLAGSVPMLLQQSKHISYHQQAVFSFVFWPFSVKLAWAPIVDAIYSKRMGRRKSWMVPSQYLIGIFMLFLSTKVNHLLGGEDSPPDVKMLTFFFFMLNFLAATQDIAVDGWALTMLSRKNVGWASTCNSVGQTAGYFLGYVLFLALESATFCNKYLRSEPQTQGMMTLAGFLYFWGIVFMVTTTVVWIFKRERDPRPSEVPDEQHGIVSTYLQLWDVVRLPAVKAYAIILLTHKIGFAAADAATGLKLIEKGVQRENLALLAVPLTPIQILLPFVISRYTAGPRPMDTFLKAMPFRLLLGIELAVMVFLTPYFKNDDGTFPLYYYVMIVASYSLHQVALYSMFVSTMAFHAQISDPVIGGTYMTLLNTLANLGGNWPSTFALWLVDDITWSRCDGVEGLMCGSADLNKACEIAGGTCSTWLDGYYIESAACLVIGFIWLKLSANTVRKLQNKELSAWSASS</sequence>
<feature type="transmembrane region" description="Helical" evidence="6">
    <location>
        <begin position="107"/>
        <end position="125"/>
    </location>
</feature>
<comment type="subcellular location">
    <subcellularLocation>
        <location evidence="1">Membrane</location>
        <topology evidence="1">Multi-pass membrane protein</topology>
    </subcellularLocation>
</comment>
<name>A0A8J9YN18_BRALA</name>
<evidence type="ECO:0000256" key="2">
    <source>
        <dbReference type="ARBA" id="ARBA00022692"/>
    </source>
</evidence>
<proteinExistence type="predicted"/>
<feature type="transmembrane region" description="Helical" evidence="6">
    <location>
        <begin position="407"/>
        <end position="428"/>
    </location>
</feature>
<reference evidence="7" key="1">
    <citation type="submission" date="2022-01" db="EMBL/GenBank/DDBJ databases">
        <authorList>
            <person name="Braso-Vives M."/>
        </authorList>
    </citation>
    <scope>NUCLEOTIDE SEQUENCE</scope>
</reference>
<feature type="transmembrane region" description="Helical" evidence="6">
    <location>
        <begin position="509"/>
        <end position="528"/>
    </location>
</feature>
<feature type="transmembrane region" description="Helical" evidence="6">
    <location>
        <begin position="175"/>
        <end position="199"/>
    </location>
</feature>
<feature type="compositionally biased region" description="Basic and acidic residues" evidence="5">
    <location>
        <begin position="15"/>
        <end position="47"/>
    </location>
</feature>
<evidence type="ECO:0000313" key="8">
    <source>
        <dbReference type="Proteomes" id="UP000838412"/>
    </source>
</evidence>
<dbReference type="AlphaFoldDB" id="A0A8J9YN18"/>
<gene>
    <name evidence="7" type="primary">SLC33A1</name>
    <name evidence="7" type="ORF">BLAG_LOCUS4177</name>
</gene>
<evidence type="ECO:0000256" key="3">
    <source>
        <dbReference type="ARBA" id="ARBA00022989"/>
    </source>
</evidence>
<evidence type="ECO:0000256" key="1">
    <source>
        <dbReference type="ARBA" id="ARBA00004141"/>
    </source>
</evidence>
<feature type="transmembrane region" description="Helical" evidence="6">
    <location>
        <begin position="253"/>
        <end position="274"/>
    </location>
</feature>